<keyword evidence="2" id="KW-1185">Reference proteome</keyword>
<proteinExistence type="predicted"/>
<reference evidence="1" key="1">
    <citation type="thesis" date="2020" institute="ProQuest LLC" country="789 East Eisenhower Parkway, Ann Arbor, MI, USA">
        <title>Comparative Genomics and Chromosome Evolution.</title>
        <authorList>
            <person name="Mudd A.B."/>
        </authorList>
    </citation>
    <scope>NUCLEOTIDE SEQUENCE</scope>
    <source>
        <strain evidence="1">237g6f4</strain>
        <tissue evidence="1">Blood</tissue>
    </source>
</reference>
<dbReference type="EMBL" id="WNYA01006696">
    <property type="protein sequence ID" value="KAG8541740.1"/>
    <property type="molecule type" value="Genomic_DNA"/>
</dbReference>
<comment type="caution">
    <text evidence="1">The sequence shown here is derived from an EMBL/GenBank/DDBJ whole genome shotgun (WGS) entry which is preliminary data.</text>
</comment>
<evidence type="ECO:0000313" key="1">
    <source>
        <dbReference type="EMBL" id="KAG8541740.1"/>
    </source>
</evidence>
<gene>
    <name evidence="1" type="ORF">GDO81_028335</name>
</gene>
<protein>
    <submittedName>
        <fullName evidence="1">Uncharacterized protein</fullName>
    </submittedName>
</protein>
<dbReference type="Proteomes" id="UP000824782">
    <property type="component" value="Unassembled WGS sequence"/>
</dbReference>
<dbReference type="AlphaFoldDB" id="A0AAV6Z373"/>
<sequence>MSRLTLICRKKQGGLGLPSILHCSGTYLHPGMVSCWKGKPWLTLENILFPAPLTILPWTSTYMTHGHHLAKMPYVTAQIQKLLKCMGDANVIVYLRWSIDSGGGQPRFAPRLSLIS</sequence>
<organism evidence="1 2">
    <name type="scientific">Engystomops pustulosus</name>
    <name type="common">Tungara frog</name>
    <name type="synonym">Physalaemus pustulosus</name>
    <dbReference type="NCBI Taxonomy" id="76066"/>
    <lineage>
        <taxon>Eukaryota</taxon>
        <taxon>Metazoa</taxon>
        <taxon>Chordata</taxon>
        <taxon>Craniata</taxon>
        <taxon>Vertebrata</taxon>
        <taxon>Euteleostomi</taxon>
        <taxon>Amphibia</taxon>
        <taxon>Batrachia</taxon>
        <taxon>Anura</taxon>
        <taxon>Neobatrachia</taxon>
        <taxon>Hyloidea</taxon>
        <taxon>Leptodactylidae</taxon>
        <taxon>Leiuperinae</taxon>
        <taxon>Engystomops</taxon>
    </lineage>
</organism>
<evidence type="ECO:0000313" key="2">
    <source>
        <dbReference type="Proteomes" id="UP000824782"/>
    </source>
</evidence>
<dbReference type="PROSITE" id="PS51257">
    <property type="entry name" value="PROKAR_LIPOPROTEIN"/>
    <property type="match status" value="1"/>
</dbReference>
<name>A0AAV6Z373_ENGPU</name>
<accession>A0AAV6Z373</accession>